<dbReference type="Pfam" id="PF04082">
    <property type="entry name" value="Fungal_trans"/>
    <property type="match status" value="1"/>
</dbReference>
<dbReference type="PANTHER" id="PTHR31845">
    <property type="entry name" value="FINGER DOMAIN PROTEIN, PUTATIVE-RELATED"/>
    <property type="match status" value="1"/>
</dbReference>
<name>A0A0D2EJ12_9EURO</name>
<dbReference type="EMBL" id="KN847320">
    <property type="protein sequence ID" value="KIW55393.1"/>
    <property type="molecule type" value="Genomic_DNA"/>
</dbReference>
<gene>
    <name evidence="7" type="ORF">PV05_07676</name>
</gene>
<dbReference type="CDD" id="cd12148">
    <property type="entry name" value="fungal_TF_MHR"/>
    <property type="match status" value="1"/>
</dbReference>
<dbReference type="Proteomes" id="UP000054342">
    <property type="component" value="Unassembled WGS sequence"/>
</dbReference>
<sequence length="542" mass="60959">MSLTSLRCQRLKRSCSGQAPGAHRRKIPKSSNIPHLEERCNGVSTFLAASELVTAGLNSLLASDPPDFAPSGWIDLFVKSDSEADMMLQTFRREMQPLLPFVVTLPSMTFIELRQEKPLLVLAIMMVSCRHDQIRQTAIAKKLRELISHKMLIQGERNLDILQCLLVYLSWYQLHVHLGSQVGNLLHLIMAMATDLCLNRGVVPPVPAALAMRNPKIAVPGLSATRSLEERRTFLGCFFVTSIASMCVRDIYPIRHSKYVDECCQAISAAAEYPTDTYVVHLTRLHGMADRISRSLTQDVWHETPASGSAPLGACVKSLESELLQMRSSLLEGGRQNAVLLLHYYAIEIFLYQTALNDDIEPALYGMYPFSRLHILYACLNSTKLCFETAYTLPPSQWFDLPWSVWSLLGHAIVVLSRLSLLRAEGWDQEHVRRTINFSGTMDTLARQLDIAKVLAESQSFQIGHNQLPRVVPQLFLTFSAKLRRVKAAHEAKYMAQAMSSHAMPDLPPTDALVIPTDDDFAMPSTTFFCDFLDESFWQQFT</sequence>
<dbReference type="STRING" id="348802.A0A0D2EJ12"/>
<dbReference type="HOGENOM" id="CLU_006524_7_2_1"/>
<feature type="domain" description="Xylanolytic transcriptional activator regulatory" evidence="6">
    <location>
        <begin position="91"/>
        <end position="250"/>
    </location>
</feature>
<keyword evidence="5" id="KW-0539">Nucleus</keyword>
<dbReference type="GO" id="GO:0005634">
    <property type="term" value="C:nucleus"/>
    <property type="evidence" value="ECO:0007669"/>
    <property type="project" value="UniProtKB-SubCell"/>
</dbReference>
<keyword evidence="8" id="KW-1185">Reference proteome</keyword>
<evidence type="ECO:0000259" key="6">
    <source>
        <dbReference type="Pfam" id="PF04082"/>
    </source>
</evidence>
<keyword evidence="3" id="KW-0238">DNA-binding</keyword>
<dbReference type="GO" id="GO:0000976">
    <property type="term" value="F:transcription cis-regulatory region binding"/>
    <property type="evidence" value="ECO:0007669"/>
    <property type="project" value="TreeGrafter"/>
</dbReference>
<dbReference type="InterPro" id="IPR051089">
    <property type="entry name" value="prtT"/>
</dbReference>
<comment type="subcellular location">
    <subcellularLocation>
        <location evidence="1">Nucleus</location>
    </subcellularLocation>
</comment>
<dbReference type="GO" id="GO:0000981">
    <property type="term" value="F:DNA-binding transcription factor activity, RNA polymerase II-specific"/>
    <property type="evidence" value="ECO:0007669"/>
    <property type="project" value="TreeGrafter"/>
</dbReference>
<evidence type="ECO:0000313" key="8">
    <source>
        <dbReference type="Proteomes" id="UP000054342"/>
    </source>
</evidence>
<keyword evidence="4" id="KW-0804">Transcription</keyword>
<dbReference type="GO" id="GO:0008270">
    <property type="term" value="F:zinc ion binding"/>
    <property type="evidence" value="ECO:0007669"/>
    <property type="project" value="InterPro"/>
</dbReference>
<evidence type="ECO:0000256" key="4">
    <source>
        <dbReference type="ARBA" id="ARBA00023163"/>
    </source>
</evidence>
<evidence type="ECO:0000256" key="1">
    <source>
        <dbReference type="ARBA" id="ARBA00004123"/>
    </source>
</evidence>
<evidence type="ECO:0000256" key="5">
    <source>
        <dbReference type="ARBA" id="ARBA00023242"/>
    </source>
</evidence>
<protein>
    <recommendedName>
        <fullName evidence="6">Xylanolytic transcriptional activator regulatory domain-containing protein</fullName>
    </recommendedName>
</protein>
<reference evidence="7 8" key="1">
    <citation type="submission" date="2015-01" db="EMBL/GenBank/DDBJ databases">
        <title>The Genome Sequence of Exophiala xenobiotica CBS118157.</title>
        <authorList>
            <consortium name="The Broad Institute Genomics Platform"/>
            <person name="Cuomo C."/>
            <person name="de Hoog S."/>
            <person name="Gorbushina A."/>
            <person name="Stielow B."/>
            <person name="Teixiera M."/>
            <person name="Abouelleil A."/>
            <person name="Chapman S.B."/>
            <person name="Priest M."/>
            <person name="Young S.K."/>
            <person name="Wortman J."/>
            <person name="Nusbaum C."/>
            <person name="Birren B."/>
        </authorList>
    </citation>
    <scope>NUCLEOTIDE SEQUENCE [LARGE SCALE GENOMIC DNA]</scope>
    <source>
        <strain evidence="7 8">CBS 118157</strain>
    </source>
</reference>
<proteinExistence type="predicted"/>
<evidence type="ECO:0000256" key="2">
    <source>
        <dbReference type="ARBA" id="ARBA00023015"/>
    </source>
</evidence>
<evidence type="ECO:0000256" key="3">
    <source>
        <dbReference type="ARBA" id="ARBA00023125"/>
    </source>
</evidence>
<dbReference type="GO" id="GO:0006351">
    <property type="term" value="P:DNA-templated transcription"/>
    <property type="evidence" value="ECO:0007669"/>
    <property type="project" value="InterPro"/>
</dbReference>
<evidence type="ECO:0000313" key="7">
    <source>
        <dbReference type="EMBL" id="KIW55393.1"/>
    </source>
</evidence>
<accession>A0A0D2EJ12</accession>
<dbReference type="GeneID" id="25329584"/>
<organism evidence="7 8">
    <name type="scientific">Exophiala xenobiotica</name>
    <dbReference type="NCBI Taxonomy" id="348802"/>
    <lineage>
        <taxon>Eukaryota</taxon>
        <taxon>Fungi</taxon>
        <taxon>Dikarya</taxon>
        <taxon>Ascomycota</taxon>
        <taxon>Pezizomycotina</taxon>
        <taxon>Eurotiomycetes</taxon>
        <taxon>Chaetothyriomycetidae</taxon>
        <taxon>Chaetothyriales</taxon>
        <taxon>Herpotrichiellaceae</taxon>
        <taxon>Exophiala</taxon>
    </lineage>
</organism>
<dbReference type="PANTHER" id="PTHR31845:SF10">
    <property type="entry name" value="ZN(II)2CYS6 TRANSCRIPTION FACTOR (EUROFUNG)"/>
    <property type="match status" value="1"/>
</dbReference>
<dbReference type="AlphaFoldDB" id="A0A0D2EJ12"/>
<dbReference type="RefSeq" id="XP_013315977.1">
    <property type="nucleotide sequence ID" value="XM_013460523.1"/>
</dbReference>
<dbReference type="OrthoDB" id="4117056at2759"/>
<dbReference type="InterPro" id="IPR007219">
    <property type="entry name" value="XnlR_reg_dom"/>
</dbReference>
<keyword evidence="2" id="KW-0805">Transcription regulation</keyword>